<keyword evidence="3 4" id="KW-0408">Iron</keyword>
<dbReference type="GO" id="GO:0002238">
    <property type="term" value="P:response to molecule of fungal origin"/>
    <property type="evidence" value="ECO:0007669"/>
    <property type="project" value="UniProtKB-ARBA"/>
</dbReference>
<dbReference type="Pfam" id="PF14226">
    <property type="entry name" value="DIOX_N"/>
    <property type="match status" value="1"/>
</dbReference>
<dbReference type="Proteomes" id="UP001630127">
    <property type="component" value="Unassembled WGS sequence"/>
</dbReference>
<name>A0ABD2Y1L8_9GENT</name>
<accession>A0ABD2Y1L8</accession>
<evidence type="ECO:0000259" key="5">
    <source>
        <dbReference type="PROSITE" id="PS51471"/>
    </source>
</evidence>
<proteinExistence type="inferred from homology"/>
<dbReference type="GO" id="GO:0046872">
    <property type="term" value="F:metal ion binding"/>
    <property type="evidence" value="ECO:0007669"/>
    <property type="project" value="UniProtKB-KW"/>
</dbReference>
<dbReference type="InterPro" id="IPR005123">
    <property type="entry name" value="Oxoglu/Fe-dep_dioxygenase_dom"/>
</dbReference>
<comment type="caution">
    <text evidence="6">The sequence shown here is derived from an EMBL/GenBank/DDBJ whole genome shotgun (WGS) entry which is preliminary data.</text>
</comment>
<dbReference type="Gene3D" id="2.60.120.330">
    <property type="entry name" value="B-lactam Antibiotic, Isopenicillin N Synthase, Chain"/>
    <property type="match status" value="1"/>
</dbReference>
<keyword evidence="7" id="KW-1185">Reference proteome</keyword>
<dbReference type="EMBL" id="JBJUIK010000016">
    <property type="protein sequence ID" value="KAL3499712.1"/>
    <property type="molecule type" value="Genomic_DNA"/>
</dbReference>
<evidence type="ECO:0000313" key="7">
    <source>
        <dbReference type="Proteomes" id="UP001630127"/>
    </source>
</evidence>
<gene>
    <name evidence="6" type="ORF">ACH5RR_038805</name>
</gene>
<comment type="similarity">
    <text evidence="1 4">Belongs to the iron/ascorbate-dependent oxidoreductase family.</text>
</comment>
<evidence type="ECO:0000256" key="3">
    <source>
        <dbReference type="ARBA" id="ARBA00023004"/>
    </source>
</evidence>
<evidence type="ECO:0000256" key="4">
    <source>
        <dbReference type="RuleBase" id="RU003682"/>
    </source>
</evidence>
<dbReference type="GO" id="GO:0016706">
    <property type="term" value="F:2-oxoglutarate-dependent dioxygenase activity"/>
    <property type="evidence" value="ECO:0007669"/>
    <property type="project" value="UniProtKB-ARBA"/>
</dbReference>
<dbReference type="PROSITE" id="PS51471">
    <property type="entry name" value="FE2OG_OXY"/>
    <property type="match status" value="1"/>
</dbReference>
<reference evidence="6 7" key="1">
    <citation type="submission" date="2024-11" db="EMBL/GenBank/DDBJ databases">
        <title>A near-complete genome assembly of Cinchona calisaya.</title>
        <authorList>
            <person name="Lian D.C."/>
            <person name="Zhao X.W."/>
            <person name="Wei L."/>
        </authorList>
    </citation>
    <scope>NUCLEOTIDE SEQUENCE [LARGE SCALE GENOMIC DNA]</scope>
    <source>
        <tissue evidence="6">Nenye</tissue>
    </source>
</reference>
<evidence type="ECO:0000256" key="2">
    <source>
        <dbReference type="ARBA" id="ARBA00022723"/>
    </source>
</evidence>
<keyword evidence="4" id="KW-0560">Oxidoreductase</keyword>
<keyword evidence="2 4" id="KW-0479">Metal-binding</keyword>
<dbReference type="AlphaFoldDB" id="A0ABD2Y1L8"/>
<dbReference type="GO" id="GO:0009805">
    <property type="term" value="P:coumarin biosynthetic process"/>
    <property type="evidence" value="ECO:0007669"/>
    <property type="project" value="UniProtKB-ARBA"/>
</dbReference>
<sequence length="322" mass="36439">MNSTNDFDVLQVPIIDLSLLQRDSQERPLVIKQIHQACRTVGIFAIINHGISETIIEEALNVNKNFFDLPLKTKEELMSHDMYNPVKYGVYQDQDGDQGILRSYLKLYSHPFEKFGPLWPANPPDYREKMGKCAMDMRKLSIQICGAIMESLNLEATYLEEKIERGVQMVAINSYSPISRSNKNLIGTAQHSDFSIITILLQSSSGLQVMETTEKTWKSIPLIKGSFLVLVGDLLEVLSNGEYNAVLHRVIRTSGDETRLSVAGFQSLEMDEILEPAIKLVDEEHPKKYKGCCLRDYLGYRDSGESKPFLETVKITSAIIKE</sequence>
<dbReference type="PANTHER" id="PTHR47991">
    <property type="entry name" value="OXOGLUTARATE/IRON-DEPENDENT DIOXYGENASE"/>
    <property type="match status" value="1"/>
</dbReference>
<dbReference type="InterPro" id="IPR026992">
    <property type="entry name" value="DIOX_N"/>
</dbReference>
<evidence type="ECO:0000256" key="1">
    <source>
        <dbReference type="ARBA" id="ARBA00008056"/>
    </source>
</evidence>
<feature type="domain" description="Fe2OG dioxygenase" evidence="5">
    <location>
        <begin position="166"/>
        <end position="268"/>
    </location>
</feature>
<dbReference type="InterPro" id="IPR044861">
    <property type="entry name" value="IPNS-like_FE2OG_OXY"/>
</dbReference>
<dbReference type="InterPro" id="IPR027443">
    <property type="entry name" value="IPNS-like_sf"/>
</dbReference>
<protein>
    <recommendedName>
        <fullName evidence="5">Fe2OG dioxygenase domain-containing protein</fullName>
    </recommendedName>
</protein>
<dbReference type="SUPFAM" id="SSF51197">
    <property type="entry name" value="Clavaminate synthase-like"/>
    <property type="match status" value="1"/>
</dbReference>
<evidence type="ECO:0000313" key="6">
    <source>
        <dbReference type="EMBL" id="KAL3499712.1"/>
    </source>
</evidence>
<dbReference type="InterPro" id="IPR050295">
    <property type="entry name" value="Plant_2OG-oxidoreductases"/>
</dbReference>
<dbReference type="Pfam" id="PF03171">
    <property type="entry name" value="2OG-FeII_Oxy"/>
    <property type="match status" value="1"/>
</dbReference>
<organism evidence="6 7">
    <name type="scientific">Cinchona calisaya</name>
    <dbReference type="NCBI Taxonomy" id="153742"/>
    <lineage>
        <taxon>Eukaryota</taxon>
        <taxon>Viridiplantae</taxon>
        <taxon>Streptophyta</taxon>
        <taxon>Embryophyta</taxon>
        <taxon>Tracheophyta</taxon>
        <taxon>Spermatophyta</taxon>
        <taxon>Magnoliopsida</taxon>
        <taxon>eudicotyledons</taxon>
        <taxon>Gunneridae</taxon>
        <taxon>Pentapetalae</taxon>
        <taxon>asterids</taxon>
        <taxon>lamiids</taxon>
        <taxon>Gentianales</taxon>
        <taxon>Rubiaceae</taxon>
        <taxon>Cinchonoideae</taxon>
        <taxon>Cinchoneae</taxon>
        <taxon>Cinchona</taxon>
    </lineage>
</organism>